<sequence>MKYGDKIIYMEGIIVEIHDGSVGIDLKGRLGFLSIPVRMLISDSELKVGQEVGWNMSFPEQLSSEVNGSYFSNLDAYKKRQAEMTAANNAKKEDLK</sequence>
<evidence type="ECO:0000313" key="1">
    <source>
        <dbReference type="EMBL" id="MPM31990.1"/>
    </source>
</evidence>
<comment type="caution">
    <text evidence="1">The sequence shown here is derived from an EMBL/GenBank/DDBJ whole genome shotgun (WGS) entry which is preliminary data.</text>
</comment>
<name>A0A644YTS4_9ZZZZ</name>
<proteinExistence type="predicted"/>
<dbReference type="EMBL" id="VSSQ01006233">
    <property type="protein sequence ID" value="MPM31990.1"/>
    <property type="molecule type" value="Genomic_DNA"/>
</dbReference>
<organism evidence="1">
    <name type="scientific">bioreactor metagenome</name>
    <dbReference type="NCBI Taxonomy" id="1076179"/>
    <lineage>
        <taxon>unclassified sequences</taxon>
        <taxon>metagenomes</taxon>
        <taxon>ecological metagenomes</taxon>
    </lineage>
</organism>
<accession>A0A644YTS4</accession>
<dbReference type="NCBIfam" id="NF041553">
    <property type="entry name" value="CBO2463_dom"/>
    <property type="match status" value="1"/>
</dbReference>
<dbReference type="AlphaFoldDB" id="A0A644YTS4"/>
<reference evidence="1" key="1">
    <citation type="submission" date="2019-08" db="EMBL/GenBank/DDBJ databases">
        <authorList>
            <person name="Kucharzyk K."/>
            <person name="Murdoch R.W."/>
            <person name="Higgins S."/>
            <person name="Loffler F."/>
        </authorList>
    </citation>
    <scope>NUCLEOTIDE SEQUENCE</scope>
</reference>
<protein>
    <submittedName>
        <fullName evidence="1">Uncharacterized protein</fullName>
    </submittedName>
</protein>
<gene>
    <name evidence="1" type="ORF">SDC9_78547</name>
</gene>
<dbReference type="InterPro" id="IPR048108">
    <property type="entry name" value="CBO2463_dom"/>
</dbReference>